<evidence type="ECO:0000256" key="3">
    <source>
        <dbReference type="ARBA" id="ARBA00022517"/>
    </source>
</evidence>
<evidence type="ECO:0000256" key="11">
    <source>
        <dbReference type="SAM" id="MobiDB-lite"/>
    </source>
</evidence>
<evidence type="ECO:0000256" key="8">
    <source>
        <dbReference type="ARBA" id="ARBA00022730"/>
    </source>
</evidence>
<reference evidence="12" key="1">
    <citation type="submission" date="2022-02" db="EMBL/GenBank/DDBJ databases">
        <authorList>
            <person name="Henning P.M."/>
            <person name="McCubbin A.G."/>
            <person name="Shore J.S."/>
        </authorList>
    </citation>
    <scope>NUCLEOTIDE SEQUENCE</scope>
    <source>
        <strain evidence="12">F60SS</strain>
        <tissue evidence="12">Leaves</tissue>
    </source>
</reference>
<evidence type="ECO:0000256" key="4">
    <source>
        <dbReference type="ARBA" id="ARBA00022552"/>
    </source>
</evidence>
<dbReference type="GO" id="GO:0019843">
    <property type="term" value="F:rRNA binding"/>
    <property type="evidence" value="ECO:0007669"/>
    <property type="project" value="UniProtKB-KW"/>
</dbReference>
<keyword evidence="8" id="KW-0699">rRNA-binding</keyword>
<evidence type="ECO:0000256" key="5">
    <source>
        <dbReference type="ARBA" id="ARBA00022603"/>
    </source>
</evidence>
<keyword evidence="9" id="KW-0694">RNA-binding</keyword>
<dbReference type="GO" id="GO:0032040">
    <property type="term" value="C:small-subunit processome"/>
    <property type="evidence" value="ECO:0007669"/>
    <property type="project" value="TreeGrafter"/>
</dbReference>
<dbReference type="InterPro" id="IPR029026">
    <property type="entry name" value="tRNA_m1G_MTases_N"/>
</dbReference>
<keyword evidence="13" id="KW-1185">Reference proteome</keyword>
<name>A0A9Q0FJW9_9ROSI</name>
<proteinExistence type="inferred from homology"/>
<evidence type="ECO:0000256" key="9">
    <source>
        <dbReference type="ARBA" id="ARBA00022884"/>
    </source>
</evidence>
<evidence type="ECO:0000256" key="1">
    <source>
        <dbReference type="ARBA" id="ARBA00004604"/>
    </source>
</evidence>
<evidence type="ECO:0008006" key="14">
    <source>
        <dbReference type="Google" id="ProtNLM"/>
    </source>
</evidence>
<dbReference type="Gene3D" id="3.40.1280.10">
    <property type="match status" value="1"/>
</dbReference>
<reference evidence="12" key="2">
    <citation type="journal article" date="2023" name="Plants (Basel)">
        <title>Annotation of the Turnera subulata (Passifloraceae) Draft Genome Reveals the S-Locus Evolved after the Divergence of Turneroideae from Passifloroideae in a Stepwise Manner.</title>
        <authorList>
            <person name="Henning P.M."/>
            <person name="Roalson E.H."/>
            <person name="Mir W."/>
            <person name="McCubbin A.G."/>
            <person name="Shore J.S."/>
        </authorList>
    </citation>
    <scope>NUCLEOTIDE SEQUENCE</scope>
    <source>
        <strain evidence="12">F60SS</strain>
    </source>
</reference>
<comment type="caution">
    <text evidence="12">The sequence shown here is derived from an EMBL/GenBank/DDBJ whole genome shotgun (WGS) entry which is preliminary data.</text>
</comment>
<dbReference type="SUPFAM" id="SSF75217">
    <property type="entry name" value="alpha/beta knot"/>
    <property type="match status" value="1"/>
</dbReference>
<dbReference type="FunFam" id="3.40.1280.10:FF:000003">
    <property type="entry name" value="Ribosomal RNA small subunit methyltransferase"/>
    <property type="match status" value="1"/>
</dbReference>
<keyword evidence="4" id="KW-0698">rRNA processing</keyword>
<organism evidence="12 13">
    <name type="scientific">Turnera subulata</name>
    <dbReference type="NCBI Taxonomy" id="218843"/>
    <lineage>
        <taxon>Eukaryota</taxon>
        <taxon>Viridiplantae</taxon>
        <taxon>Streptophyta</taxon>
        <taxon>Embryophyta</taxon>
        <taxon>Tracheophyta</taxon>
        <taxon>Spermatophyta</taxon>
        <taxon>Magnoliopsida</taxon>
        <taxon>eudicotyledons</taxon>
        <taxon>Gunneridae</taxon>
        <taxon>Pentapetalae</taxon>
        <taxon>rosids</taxon>
        <taxon>fabids</taxon>
        <taxon>Malpighiales</taxon>
        <taxon>Passifloraceae</taxon>
        <taxon>Turnera</taxon>
    </lineage>
</organism>
<evidence type="ECO:0000256" key="10">
    <source>
        <dbReference type="ARBA" id="ARBA00023242"/>
    </source>
</evidence>
<dbReference type="GO" id="GO:0070475">
    <property type="term" value="P:rRNA base methylation"/>
    <property type="evidence" value="ECO:0007669"/>
    <property type="project" value="InterPro"/>
</dbReference>
<dbReference type="InterPro" id="IPR005304">
    <property type="entry name" value="Rbsml_bgen_MeTrfase_EMG1/NEP1"/>
</dbReference>
<feature type="region of interest" description="Disordered" evidence="11">
    <location>
        <begin position="1"/>
        <end position="30"/>
    </location>
</feature>
<keyword evidence="5" id="KW-0489">Methyltransferase</keyword>
<sequence>MKLQPCSGKQRQSNQIDEEEDIQRGQDEKETVELKTELVTRVAEEDIQRGEEEKETLELKTELVTRVAEEDIDKKETMELKTELVTHVATEQLPRIPLVVARPNKTNQGVIFVLEQASLVLAHVGKRYRILHAEEHGTFLRKKNLNPSNYRPDIVHEALVEIMDSRLRMAGNLKAVYIRTDDGILIKVDPNARIPRSLETFCDMMVELLQKFSIKAKGHPKKLLSLVKNPITQHLPASPLKLGLSFSSQKKVHFRDYVSEIKSDQDIVFVVGTMAHGKIESDYLDDVISVSGYPLSAAVCLRHICTAFERKWNIH</sequence>
<evidence type="ECO:0000313" key="12">
    <source>
        <dbReference type="EMBL" id="KAJ4831757.1"/>
    </source>
</evidence>
<keyword evidence="6" id="KW-0808">Transferase</keyword>
<gene>
    <name evidence="12" type="ORF">Tsubulata_025528</name>
</gene>
<evidence type="ECO:0000256" key="6">
    <source>
        <dbReference type="ARBA" id="ARBA00022679"/>
    </source>
</evidence>
<dbReference type="Pfam" id="PF03587">
    <property type="entry name" value="EMG1"/>
    <property type="match status" value="1"/>
</dbReference>
<evidence type="ECO:0000256" key="2">
    <source>
        <dbReference type="ARBA" id="ARBA00008115"/>
    </source>
</evidence>
<keyword evidence="7" id="KW-0949">S-adenosyl-L-methionine</keyword>
<evidence type="ECO:0000256" key="7">
    <source>
        <dbReference type="ARBA" id="ARBA00022691"/>
    </source>
</evidence>
<evidence type="ECO:0000313" key="13">
    <source>
        <dbReference type="Proteomes" id="UP001141552"/>
    </source>
</evidence>
<dbReference type="AlphaFoldDB" id="A0A9Q0FJW9"/>
<protein>
    <recommendedName>
        <fullName evidence="14">Ribosomal RNA small subunit methyltransferase NEP1</fullName>
    </recommendedName>
</protein>
<comment type="subcellular location">
    <subcellularLocation>
        <location evidence="1">Nucleus</location>
        <location evidence="1">Nucleolus</location>
    </subcellularLocation>
</comment>
<dbReference type="PANTHER" id="PTHR12636">
    <property type="entry name" value="NEP1/MRA1"/>
    <property type="match status" value="1"/>
</dbReference>
<dbReference type="OrthoDB" id="269804at2759"/>
<dbReference type="CDD" id="cd18088">
    <property type="entry name" value="Nep1-like"/>
    <property type="match status" value="1"/>
</dbReference>
<dbReference type="PANTHER" id="PTHR12636:SF12">
    <property type="entry name" value="RIBOSOMAL RNA SMALL SUBUNIT METHYLTRANSFERASE NEP1-LIKE"/>
    <property type="match status" value="1"/>
</dbReference>
<dbReference type="GO" id="GO:0070037">
    <property type="term" value="F:rRNA (pseudouridine) methyltransferase activity"/>
    <property type="evidence" value="ECO:0007669"/>
    <property type="project" value="InterPro"/>
</dbReference>
<keyword evidence="3" id="KW-0690">Ribosome biogenesis</keyword>
<dbReference type="Proteomes" id="UP001141552">
    <property type="component" value="Unassembled WGS sequence"/>
</dbReference>
<comment type="similarity">
    <text evidence="2">Belongs to the class IV-like SAM-binding methyltransferase superfamily. RNA methyltransferase NEP1 family.</text>
</comment>
<keyword evidence="10" id="KW-0539">Nucleus</keyword>
<accession>A0A9Q0FJW9</accession>
<dbReference type="EMBL" id="JAKUCV010005292">
    <property type="protein sequence ID" value="KAJ4831757.1"/>
    <property type="molecule type" value="Genomic_DNA"/>
</dbReference>
<dbReference type="InterPro" id="IPR029028">
    <property type="entry name" value="Alpha/beta_knot_MTases"/>
</dbReference>